<name>A0A2H3DM20_ARMGA</name>
<keyword evidence="2" id="KW-1185">Reference proteome</keyword>
<dbReference type="InParanoid" id="A0A2H3DM20"/>
<proteinExistence type="predicted"/>
<dbReference type="EMBL" id="KZ293651">
    <property type="protein sequence ID" value="PBK96255.1"/>
    <property type="molecule type" value="Genomic_DNA"/>
</dbReference>
<sequence>MPVFSTWCLDFRLRSGFLVSIIANQQFRYRSSPVDADDLWYSNVPKHACTSLVVSTDATSQQLSMCKDTQLLEADHCYSFPTLPQELVDKVVYQAIFLSADKATTAKACNEDGDVENEKADNTLTNWLPLHITGAFCSLHMLVMRIQPLQCSIFKDIISHASLTIKSICITWVNWKNVE</sequence>
<dbReference type="AlphaFoldDB" id="A0A2H3DM20"/>
<protein>
    <submittedName>
        <fullName evidence="1">Uncharacterized protein</fullName>
    </submittedName>
</protein>
<gene>
    <name evidence="1" type="ORF">ARMGADRAFT_1028432</name>
</gene>
<reference evidence="2" key="1">
    <citation type="journal article" date="2017" name="Nat. Ecol. Evol.">
        <title>Genome expansion and lineage-specific genetic innovations in the forest pathogenic fungi Armillaria.</title>
        <authorList>
            <person name="Sipos G."/>
            <person name="Prasanna A.N."/>
            <person name="Walter M.C."/>
            <person name="O'Connor E."/>
            <person name="Balint B."/>
            <person name="Krizsan K."/>
            <person name="Kiss B."/>
            <person name="Hess J."/>
            <person name="Varga T."/>
            <person name="Slot J."/>
            <person name="Riley R."/>
            <person name="Boka B."/>
            <person name="Rigling D."/>
            <person name="Barry K."/>
            <person name="Lee J."/>
            <person name="Mihaltcheva S."/>
            <person name="LaButti K."/>
            <person name="Lipzen A."/>
            <person name="Waldron R."/>
            <person name="Moloney N.M."/>
            <person name="Sperisen C."/>
            <person name="Kredics L."/>
            <person name="Vagvoelgyi C."/>
            <person name="Patrignani A."/>
            <person name="Fitzpatrick D."/>
            <person name="Nagy I."/>
            <person name="Doyle S."/>
            <person name="Anderson J.B."/>
            <person name="Grigoriev I.V."/>
            <person name="Gueldener U."/>
            <person name="Muensterkoetter M."/>
            <person name="Nagy L.G."/>
        </authorList>
    </citation>
    <scope>NUCLEOTIDE SEQUENCE [LARGE SCALE GENOMIC DNA]</scope>
    <source>
        <strain evidence="2">Ar21-2</strain>
    </source>
</reference>
<organism evidence="1 2">
    <name type="scientific">Armillaria gallica</name>
    <name type="common">Bulbous honey fungus</name>
    <name type="synonym">Armillaria bulbosa</name>
    <dbReference type="NCBI Taxonomy" id="47427"/>
    <lineage>
        <taxon>Eukaryota</taxon>
        <taxon>Fungi</taxon>
        <taxon>Dikarya</taxon>
        <taxon>Basidiomycota</taxon>
        <taxon>Agaricomycotina</taxon>
        <taxon>Agaricomycetes</taxon>
        <taxon>Agaricomycetidae</taxon>
        <taxon>Agaricales</taxon>
        <taxon>Marasmiineae</taxon>
        <taxon>Physalacriaceae</taxon>
        <taxon>Armillaria</taxon>
    </lineage>
</organism>
<dbReference type="Proteomes" id="UP000217790">
    <property type="component" value="Unassembled WGS sequence"/>
</dbReference>
<evidence type="ECO:0000313" key="1">
    <source>
        <dbReference type="EMBL" id="PBK96255.1"/>
    </source>
</evidence>
<evidence type="ECO:0000313" key="2">
    <source>
        <dbReference type="Proteomes" id="UP000217790"/>
    </source>
</evidence>
<accession>A0A2H3DM20</accession>